<dbReference type="AlphaFoldDB" id="A0A916DWQ2"/>
<dbReference type="RefSeq" id="WP_264790245.1">
    <property type="nucleotide sequence ID" value="NZ_AP026867.1"/>
</dbReference>
<dbReference type="Pfam" id="PF09935">
    <property type="entry name" value="DUF2167"/>
    <property type="match status" value="1"/>
</dbReference>
<feature type="signal peptide" evidence="2">
    <location>
        <begin position="1"/>
        <end position="19"/>
    </location>
</feature>
<feature type="chain" id="PRO_5037378812" evidence="2">
    <location>
        <begin position="20"/>
        <end position="309"/>
    </location>
</feature>
<keyword evidence="1" id="KW-1133">Transmembrane helix</keyword>
<organism evidence="3 4">
    <name type="scientific">Aureispira anguillae</name>
    <dbReference type="NCBI Taxonomy" id="2864201"/>
    <lineage>
        <taxon>Bacteria</taxon>
        <taxon>Pseudomonadati</taxon>
        <taxon>Bacteroidota</taxon>
        <taxon>Saprospiria</taxon>
        <taxon>Saprospirales</taxon>
        <taxon>Saprospiraceae</taxon>
        <taxon>Aureispira</taxon>
    </lineage>
</organism>
<feature type="transmembrane region" description="Helical" evidence="1">
    <location>
        <begin position="277"/>
        <end position="299"/>
    </location>
</feature>
<dbReference type="InterPro" id="IPR018682">
    <property type="entry name" value="DUF2167_membr"/>
</dbReference>
<keyword evidence="1" id="KW-0472">Membrane</keyword>
<sequence>MKQLSMFLWAFFCLNLMYAQNDESSTLEELTDEQQAQLAAYQVFVDSISNSLNYQYGTITLNKAGTDLAQLTVPEGYKYLDPEQTEYVLTELWGNPSSGRLGLGMLLPKETSPVSDNFTFGVEIDYSDEGYIEDSEASNLDYAELLSEMQKDAKAVNNERIKQGYAPVELVGWAAAPFYDSQAKKLYWAKELKFGEDPINTLNYNIRILGRGGFLNLNAIGEMDVLPIFEKDVDAILSSVNFVEGQKYTDFDSSIDKVAAYGIGGLIAGKVLAKTGFFVLLLKFWKLIAVGVVGFFVAIKRMFTGDRPA</sequence>
<evidence type="ECO:0000313" key="3">
    <source>
        <dbReference type="EMBL" id="BDS15057.1"/>
    </source>
</evidence>
<dbReference type="EMBL" id="AP026867">
    <property type="protein sequence ID" value="BDS15057.1"/>
    <property type="molecule type" value="Genomic_DNA"/>
</dbReference>
<keyword evidence="1" id="KW-0812">Transmembrane</keyword>
<protein>
    <submittedName>
        <fullName evidence="3">DUF2167 domain-containing protein</fullName>
    </submittedName>
</protein>
<dbReference type="KEGG" id="aup:AsAng_0058390"/>
<evidence type="ECO:0000256" key="2">
    <source>
        <dbReference type="SAM" id="SignalP"/>
    </source>
</evidence>
<name>A0A916DWQ2_9BACT</name>
<evidence type="ECO:0000256" key="1">
    <source>
        <dbReference type="SAM" id="Phobius"/>
    </source>
</evidence>
<proteinExistence type="predicted"/>
<accession>A0A916DWQ2</accession>
<gene>
    <name evidence="3" type="ORF">AsAng_0058390</name>
</gene>
<keyword evidence="2" id="KW-0732">Signal</keyword>
<reference evidence="3" key="1">
    <citation type="submission" date="2022-09" db="EMBL/GenBank/DDBJ databases">
        <title>Aureispira anguillicida sp. nov., isolated from Leptocephalus of Japanese eel Anguilla japonica.</title>
        <authorList>
            <person name="Yuasa K."/>
            <person name="Mekata T."/>
            <person name="Ikunari K."/>
        </authorList>
    </citation>
    <scope>NUCLEOTIDE SEQUENCE</scope>
    <source>
        <strain evidence="3">EL160426</strain>
    </source>
</reference>
<evidence type="ECO:0000313" key="4">
    <source>
        <dbReference type="Proteomes" id="UP001060919"/>
    </source>
</evidence>
<keyword evidence="4" id="KW-1185">Reference proteome</keyword>
<dbReference type="Proteomes" id="UP001060919">
    <property type="component" value="Chromosome"/>
</dbReference>